<dbReference type="Proteomes" id="UP000265716">
    <property type="component" value="Unassembled WGS sequence"/>
</dbReference>
<evidence type="ECO:0000313" key="2">
    <source>
        <dbReference type="EMBL" id="RHY77616.1"/>
    </source>
</evidence>
<organism evidence="2 3">
    <name type="scientific">Aphanomyces astaci</name>
    <name type="common">Crayfish plague agent</name>
    <dbReference type="NCBI Taxonomy" id="112090"/>
    <lineage>
        <taxon>Eukaryota</taxon>
        <taxon>Sar</taxon>
        <taxon>Stramenopiles</taxon>
        <taxon>Oomycota</taxon>
        <taxon>Saprolegniomycetes</taxon>
        <taxon>Saprolegniales</taxon>
        <taxon>Verrucalvaceae</taxon>
        <taxon>Aphanomyces</taxon>
    </lineage>
</organism>
<proteinExistence type="predicted"/>
<reference evidence="2 3" key="1">
    <citation type="submission" date="2018-08" db="EMBL/GenBank/DDBJ databases">
        <title>Aphanomyces genome sequencing and annotation.</title>
        <authorList>
            <person name="Minardi D."/>
            <person name="Oidtmann B."/>
            <person name="Van Der Giezen M."/>
            <person name="Studholme D.J."/>
        </authorList>
    </citation>
    <scope>NUCLEOTIDE SEQUENCE [LARGE SCALE GENOMIC DNA]</scope>
    <source>
        <strain evidence="2 3">SA</strain>
    </source>
</reference>
<evidence type="ECO:0000256" key="1">
    <source>
        <dbReference type="SAM" id="MobiDB-lite"/>
    </source>
</evidence>
<name>A0A397E752_APHAT</name>
<evidence type="ECO:0000313" key="3">
    <source>
        <dbReference type="Proteomes" id="UP000265716"/>
    </source>
</evidence>
<comment type="caution">
    <text evidence="2">The sequence shown here is derived from an EMBL/GenBank/DDBJ whole genome shotgun (WGS) entry which is preliminary data.</text>
</comment>
<feature type="compositionally biased region" description="Basic and acidic residues" evidence="1">
    <location>
        <begin position="1"/>
        <end position="16"/>
    </location>
</feature>
<dbReference type="AlphaFoldDB" id="A0A397E752"/>
<feature type="non-terminal residue" evidence="2">
    <location>
        <position position="74"/>
    </location>
</feature>
<protein>
    <submittedName>
        <fullName evidence="2">Uncharacterized protein</fullName>
    </submittedName>
</protein>
<feature type="region of interest" description="Disordered" evidence="1">
    <location>
        <begin position="1"/>
        <end position="30"/>
    </location>
</feature>
<sequence>MADVCRDVAGGHDRGRGRYPMARGSRHHVPQLPRRAVCVRHDESPGARNNRREQHGSCVCFISWEQWPQFCQQV</sequence>
<gene>
    <name evidence="2" type="ORF">DYB38_003871</name>
</gene>
<accession>A0A397E752</accession>
<dbReference type="EMBL" id="QUTC01000958">
    <property type="protein sequence ID" value="RHY77616.1"/>
    <property type="molecule type" value="Genomic_DNA"/>
</dbReference>